<accession>A0ABD2LI70</accession>
<keyword evidence="3" id="KW-1185">Reference proteome</keyword>
<feature type="compositionally biased region" description="Basic and acidic residues" evidence="1">
    <location>
        <begin position="755"/>
        <end position="773"/>
    </location>
</feature>
<feature type="compositionally biased region" description="Low complexity" evidence="1">
    <location>
        <begin position="364"/>
        <end position="384"/>
    </location>
</feature>
<feature type="compositionally biased region" description="Basic and acidic residues" evidence="1">
    <location>
        <begin position="223"/>
        <end position="240"/>
    </location>
</feature>
<feature type="region of interest" description="Disordered" evidence="1">
    <location>
        <begin position="359"/>
        <end position="415"/>
    </location>
</feature>
<dbReference type="AlphaFoldDB" id="A0ABD2LI70"/>
<feature type="region of interest" description="Disordered" evidence="1">
    <location>
        <begin position="655"/>
        <end position="774"/>
    </location>
</feature>
<feature type="compositionally biased region" description="Basic and acidic residues" evidence="1">
    <location>
        <begin position="176"/>
        <end position="214"/>
    </location>
</feature>
<feature type="region of interest" description="Disordered" evidence="1">
    <location>
        <begin position="310"/>
        <end position="335"/>
    </location>
</feature>
<evidence type="ECO:0000313" key="2">
    <source>
        <dbReference type="EMBL" id="KAL3114923.1"/>
    </source>
</evidence>
<feature type="region of interest" description="Disordered" evidence="1">
    <location>
        <begin position="72"/>
        <end position="108"/>
    </location>
</feature>
<feature type="region of interest" description="Disordered" evidence="1">
    <location>
        <begin position="123"/>
        <end position="241"/>
    </location>
</feature>
<name>A0ABD2LI70_9BILA</name>
<feature type="compositionally biased region" description="Basic and acidic residues" evidence="1">
    <location>
        <begin position="804"/>
        <end position="814"/>
    </location>
</feature>
<feature type="region of interest" description="Disordered" evidence="1">
    <location>
        <begin position="584"/>
        <end position="624"/>
    </location>
</feature>
<feature type="compositionally biased region" description="Basic and acidic residues" evidence="1">
    <location>
        <begin position="659"/>
        <end position="688"/>
    </location>
</feature>
<sequence>MLLKGRKSTVGRSAKSQPIHRLICAHSRNWPMVDECRKIEERQCILKKLSSESLSSLWPTFWDDSKGPILPGRHLPSLPEEMAKGNKKNGTAQQKNPFSAPSPFTPPRALLMGAELSILLGGQSEQRPEEVKQKQQQQQQKRRKFKKNGVGVEKGREATAKHSEEEQQKKRRRKNREKETEEKQRGRLGGEEEEAKKREDGREERGKGRERVGAGEEEEKESEDGRGGEGGKEKRREREGAPILCNSAFRANIMHHSPFRGLRRATFSSSSSTISCCSSVPCATANSANSYPYPRTHSTLMVIPSVRPPISSSAGGKSPAAGCDWNSSSVGTPSTMRPQRLLLDTMDEQNNNNEQLVLHFPRHPNGGQNNNNNNEGGEAGPNEPRQSLVTQYGFQTHRPRPPLNRAIPPIPESRSNESIQSGLVARHQSVGSVVGIQQQTAQIIDENNPIDVEMAPTAEEEEAKTETEHLEMIESETEAKGKMRVAEKGGKASRLPKMMQRKGKAKERVAEDGDKWRKMPKSPLMSVAHSVKTRFTRLTTLRQSKDALPMSRSLEIGRQQSRIPTVCGGGDPMTKSWSLETTAMQNNNKNNNGSEMPRRGPTTTLMPSPRGMPRRMPTEGESDEHYAGAKIVQFAPLPNDKFETKELRKMPELEFAELNLEKPTEEGKEAKAKDGGAAEETPSDHSDRPPPLPESSPPQLCPNSSPPKTLRKSPQSFPPMGAHSAPISFADDLPPARVRPAKSALSVSFCAVPAERTREGKNIQQKEEREGKRRVFSTRSLRLVATRVCEASPLLVRRRRGRSAGRDGTGDRERTKKRTIAETKGSVPSTRLMPKRHSVPAEPSKVKSKSFSESASAGSAASSSAEPSVHLRAVRSVADRRAHHQRSLSSGVPQHRRVAPLAESESSRVADENSPAVEQCGTVPWITGRNERRTFFGGKIKNGRANATPKESKKTKSSSSSSAFSLRPTLAQLLASPQPRKKSPGDSTETKARSGLIDDEIGDQPMLISASPPAVLSADFRLIDELSNGPSPAVTQQQQQNNNNNHRMSPSSPAVSSDAPSSVVLIAEQWQSGGADDPRGEVTVVQSRLEKALKIGGRKRNARPCQSDTKETAKIKGNGIGSACKCQPNTSTAETAAEVTAAKRPSPAAHPPFPISYDAKSEDGAAFFPVLLSDFRSDLCQLQDSVRRDLEELETLRLQNAILREQLTERDRIIASLQQQLRGQS</sequence>
<feature type="compositionally biased region" description="Basic and acidic residues" evidence="1">
    <location>
        <begin position="153"/>
        <end position="168"/>
    </location>
</feature>
<gene>
    <name evidence="2" type="ORF">niasHT_011359</name>
</gene>
<feature type="compositionally biased region" description="Low complexity" evidence="1">
    <location>
        <begin position="849"/>
        <end position="868"/>
    </location>
</feature>
<feature type="compositionally biased region" description="Polar residues" evidence="1">
    <location>
        <begin position="385"/>
        <end position="394"/>
    </location>
</feature>
<reference evidence="2 3" key="1">
    <citation type="submission" date="2024-10" db="EMBL/GenBank/DDBJ databases">
        <authorList>
            <person name="Kim D."/>
        </authorList>
    </citation>
    <scope>NUCLEOTIDE SEQUENCE [LARGE SCALE GENOMIC DNA]</scope>
    <source>
        <strain evidence="2">BH-2024</strain>
    </source>
</reference>
<feature type="compositionally biased region" description="Polar residues" evidence="1">
    <location>
        <begin position="325"/>
        <end position="335"/>
    </location>
</feature>
<dbReference type="EMBL" id="JBICBT010000406">
    <property type="protein sequence ID" value="KAL3114923.1"/>
    <property type="molecule type" value="Genomic_DNA"/>
</dbReference>
<dbReference type="Proteomes" id="UP001620626">
    <property type="component" value="Unassembled WGS sequence"/>
</dbReference>
<feature type="compositionally biased region" description="Low complexity" evidence="1">
    <location>
        <begin position="310"/>
        <end position="322"/>
    </location>
</feature>
<comment type="caution">
    <text evidence="2">The sequence shown here is derived from an EMBL/GenBank/DDBJ whole genome shotgun (WGS) entry which is preliminary data.</text>
</comment>
<feature type="compositionally biased region" description="Polar residues" evidence="1">
    <location>
        <begin position="88"/>
        <end position="99"/>
    </location>
</feature>
<evidence type="ECO:0000313" key="3">
    <source>
        <dbReference type="Proteomes" id="UP001620626"/>
    </source>
</evidence>
<organism evidence="2 3">
    <name type="scientific">Heterodera trifolii</name>
    <dbReference type="NCBI Taxonomy" id="157864"/>
    <lineage>
        <taxon>Eukaryota</taxon>
        <taxon>Metazoa</taxon>
        <taxon>Ecdysozoa</taxon>
        <taxon>Nematoda</taxon>
        <taxon>Chromadorea</taxon>
        <taxon>Rhabditida</taxon>
        <taxon>Tylenchina</taxon>
        <taxon>Tylenchomorpha</taxon>
        <taxon>Tylenchoidea</taxon>
        <taxon>Heteroderidae</taxon>
        <taxon>Heteroderinae</taxon>
        <taxon>Heterodera</taxon>
    </lineage>
</organism>
<proteinExistence type="predicted"/>
<feature type="region of interest" description="Disordered" evidence="1">
    <location>
        <begin position="798"/>
        <end position="1062"/>
    </location>
</feature>
<feature type="compositionally biased region" description="Low complexity" evidence="1">
    <location>
        <begin position="1036"/>
        <end position="1062"/>
    </location>
</feature>
<feature type="compositionally biased region" description="Low complexity" evidence="1">
    <location>
        <begin position="606"/>
        <end position="615"/>
    </location>
</feature>
<evidence type="ECO:0000256" key="1">
    <source>
        <dbReference type="SAM" id="MobiDB-lite"/>
    </source>
</evidence>
<feature type="compositionally biased region" description="Pro residues" evidence="1">
    <location>
        <begin position="689"/>
        <end position="700"/>
    </location>
</feature>
<protein>
    <submittedName>
        <fullName evidence="2">Uncharacterized protein</fullName>
    </submittedName>
</protein>